<evidence type="ECO:0000256" key="2">
    <source>
        <dbReference type="ARBA" id="ARBA00022516"/>
    </source>
</evidence>
<comment type="function">
    <text evidence="10">Catalyzes the transfer of an acyl group from acyl-phosphate (acyl-PO(4)) to glycerol-3-phosphate (G3P) to form lysophosphatidic acid (LPA). This enzyme utilizes acyl-phosphate as fatty acyl donor, but not acyl-CoA or acyl-ACP.</text>
</comment>
<keyword evidence="9 10" id="KW-1208">Phospholipid metabolism</keyword>
<dbReference type="HAMAP" id="MF_01043">
    <property type="entry name" value="PlsY"/>
    <property type="match status" value="1"/>
</dbReference>
<dbReference type="PANTHER" id="PTHR30309:SF0">
    <property type="entry name" value="GLYCEROL-3-PHOSPHATE ACYLTRANSFERASE-RELATED"/>
    <property type="match status" value="1"/>
</dbReference>
<comment type="caution">
    <text evidence="11">The sequence shown here is derived from an EMBL/GenBank/DDBJ whole genome shotgun (WGS) entry which is preliminary data.</text>
</comment>
<dbReference type="RefSeq" id="WP_103067176.1">
    <property type="nucleotide sequence ID" value="NZ_AZRL01000016.1"/>
</dbReference>
<organism evidence="11 12">
    <name type="scientific">Petrotoga olearia DSM 13574</name>
    <dbReference type="NCBI Taxonomy" id="1122955"/>
    <lineage>
        <taxon>Bacteria</taxon>
        <taxon>Thermotogati</taxon>
        <taxon>Thermotogota</taxon>
        <taxon>Thermotogae</taxon>
        <taxon>Petrotogales</taxon>
        <taxon>Petrotogaceae</taxon>
        <taxon>Petrotoga</taxon>
    </lineage>
</organism>
<dbReference type="OrthoDB" id="9777124at2"/>
<keyword evidence="2 10" id="KW-0444">Lipid biosynthesis</keyword>
<keyword evidence="6 10" id="KW-0443">Lipid metabolism</keyword>
<dbReference type="AlphaFoldDB" id="A0A2K1P003"/>
<evidence type="ECO:0000256" key="9">
    <source>
        <dbReference type="ARBA" id="ARBA00023264"/>
    </source>
</evidence>
<evidence type="ECO:0000256" key="6">
    <source>
        <dbReference type="ARBA" id="ARBA00023098"/>
    </source>
</evidence>
<keyword evidence="3 10" id="KW-0808">Transferase</keyword>
<reference evidence="11 12" key="1">
    <citation type="submission" date="2013-12" db="EMBL/GenBank/DDBJ databases">
        <title>Comparative genomics of Petrotoga isolates.</title>
        <authorList>
            <person name="Nesbo C.L."/>
            <person name="Charchuk R."/>
            <person name="Chow K."/>
        </authorList>
    </citation>
    <scope>NUCLEOTIDE SEQUENCE [LARGE SCALE GENOMIC DNA]</scope>
    <source>
        <strain evidence="11 12">DSM 13574</strain>
    </source>
</reference>
<evidence type="ECO:0000256" key="10">
    <source>
        <dbReference type="HAMAP-Rule" id="MF_01043"/>
    </source>
</evidence>
<protein>
    <recommendedName>
        <fullName evidence="10">Glycerol-3-phosphate acyltransferase</fullName>
    </recommendedName>
    <alternativeName>
        <fullName evidence="10">Acyl-PO4 G3P acyltransferase</fullName>
    </alternativeName>
    <alternativeName>
        <fullName evidence="10">Acyl-phosphate--glycerol-3-phosphate acyltransferase</fullName>
    </alternativeName>
    <alternativeName>
        <fullName evidence="10">G3P acyltransferase</fullName>
        <shortName evidence="10">GPAT</shortName>
        <ecNumber evidence="10">2.3.1.275</ecNumber>
    </alternativeName>
    <alternativeName>
        <fullName evidence="10">Lysophosphatidic acid synthase</fullName>
        <shortName evidence="10">LPA synthase</shortName>
    </alternativeName>
</protein>
<evidence type="ECO:0000313" key="12">
    <source>
        <dbReference type="Proteomes" id="UP000236434"/>
    </source>
</evidence>
<dbReference type="EMBL" id="AZRL01000016">
    <property type="protein sequence ID" value="PNR96112.1"/>
    <property type="molecule type" value="Genomic_DNA"/>
</dbReference>
<evidence type="ECO:0000256" key="4">
    <source>
        <dbReference type="ARBA" id="ARBA00022692"/>
    </source>
</evidence>
<name>A0A2K1P003_9BACT</name>
<gene>
    <name evidence="10" type="primary">plsY</name>
    <name evidence="11" type="ORF">X929_06425</name>
</gene>
<dbReference type="Pfam" id="PF02660">
    <property type="entry name" value="G3P_acyltransf"/>
    <property type="match status" value="1"/>
</dbReference>
<comment type="pathway">
    <text evidence="10">Lipid metabolism; phospholipid metabolism.</text>
</comment>
<dbReference type="NCBIfam" id="TIGR00023">
    <property type="entry name" value="glycerol-3-phosphate 1-O-acyltransferase PlsY"/>
    <property type="match status" value="1"/>
</dbReference>
<dbReference type="Proteomes" id="UP000236434">
    <property type="component" value="Unassembled WGS sequence"/>
</dbReference>
<dbReference type="EC" id="2.3.1.275" evidence="10"/>
<feature type="transmembrane region" description="Helical" evidence="10">
    <location>
        <begin position="109"/>
        <end position="130"/>
    </location>
</feature>
<dbReference type="GO" id="GO:0008654">
    <property type="term" value="P:phospholipid biosynthetic process"/>
    <property type="evidence" value="ECO:0007669"/>
    <property type="project" value="UniProtKB-UniRule"/>
</dbReference>
<dbReference type="GO" id="GO:0005886">
    <property type="term" value="C:plasma membrane"/>
    <property type="evidence" value="ECO:0007669"/>
    <property type="project" value="UniProtKB-SubCell"/>
</dbReference>
<comment type="caution">
    <text evidence="10">Lacks conserved residue(s) required for the propagation of feature annotation.</text>
</comment>
<evidence type="ECO:0000256" key="8">
    <source>
        <dbReference type="ARBA" id="ARBA00023209"/>
    </source>
</evidence>
<comment type="subunit">
    <text evidence="10">Probably interacts with PlsX.</text>
</comment>
<feature type="transmembrane region" description="Helical" evidence="10">
    <location>
        <begin position="142"/>
        <end position="172"/>
    </location>
</feature>
<proteinExistence type="inferred from homology"/>
<evidence type="ECO:0000256" key="1">
    <source>
        <dbReference type="ARBA" id="ARBA00022475"/>
    </source>
</evidence>
<dbReference type="InterPro" id="IPR003811">
    <property type="entry name" value="G3P_acylTferase_PlsY"/>
</dbReference>
<keyword evidence="4 10" id="KW-0812">Transmembrane</keyword>
<accession>A0A2K1P003</accession>
<dbReference type="PANTHER" id="PTHR30309">
    <property type="entry name" value="INNER MEMBRANE PROTEIN YGIH"/>
    <property type="match status" value="1"/>
</dbReference>
<evidence type="ECO:0000256" key="3">
    <source>
        <dbReference type="ARBA" id="ARBA00022679"/>
    </source>
</evidence>
<evidence type="ECO:0000256" key="5">
    <source>
        <dbReference type="ARBA" id="ARBA00022989"/>
    </source>
</evidence>
<comment type="catalytic activity">
    <reaction evidence="10">
        <text>an acyl phosphate + sn-glycerol 3-phosphate = a 1-acyl-sn-glycero-3-phosphate + phosphate</text>
        <dbReference type="Rhea" id="RHEA:34075"/>
        <dbReference type="ChEBI" id="CHEBI:43474"/>
        <dbReference type="ChEBI" id="CHEBI:57597"/>
        <dbReference type="ChEBI" id="CHEBI:57970"/>
        <dbReference type="ChEBI" id="CHEBI:59918"/>
        <dbReference type="EC" id="2.3.1.275"/>
    </reaction>
</comment>
<keyword evidence="7 10" id="KW-0472">Membrane</keyword>
<dbReference type="UniPathway" id="UPA00085"/>
<keyword evidence="5 10" id="KW-1133">Transmembrane helix</keyword>
<comment type="subcellular location">
    <subcellularLocation>
        <location evidence="10">Cell membrane</location>
        <topology evidence="10">Multi-pass membrane protein</topology>
    </subcellularLocation>
</comment>
<dbReference type="GO" id="GO:0043772">
    <property type="term" value="F:acyl-phosphate glycerol-3-phosphate acyltransferase activity"/>
    <property type="evidence" value="ECO:0007669"/>
    <property type="project" value="UniProtKB-UniRule"/>
</dbReference>
<evidence type="ECO:0000256" key="7">
    <source>
        <dbReference type="ARBA" id="ARBA00023136"/>
    </source>
</evidence>
<dbReference type="SMART" id="SM01207">
    <property type="entry name" value="G3P_acyltransf"/>
    <property type="match status" value="1"/>
</dbReference>
<keyword evidence="1 10" id="KW-1003">Cell membrane</keyword>
<sequence>MSIVALIISYLCGSIPFSFLIPWSKGIDIRKTGSGNVGGTNVLRTLGPKWGLLSILLDFLKGFIPILIIRLIFGIDSWVTYLSLISLVLGHDYPIFLKFKGGKGVASTLGGYFALSPILGLIFLLVWIPVELSTKYVSLSSLLGLLITAILSYFWNLKTGITYTILFLLSLFKHRSNIRRLLSNSENKTDIIKILTKEEKVK</sequence>
<evidence type="ECO:0000313" key="11">
    <source>
        <dbReference type="EMBL" id="PNR96112.1"/>
    </source>
</evidence>
<comment type="similarity">
    <text evidence="10">Belongs to the PlsY family.</text>
</comment>
<keyword evidence="8 10" id="KW-0594">Phospholipid biosynthesis</keyword>
<feature type="transmembrane region" description="Helical" evidence="10">
    <location>
        <begin position="6"/>
        <end position="23"/>
    </location>
</feature>